<dbReference type="PANTHER" id="PTHR30537:SF26">
    <property type="entry name" value="GLYCINE CLEAVAGE SYSTEM TRANSCRIPTIONAL ACTIVATOR"/>
    <property type="match status" value="1"/>
</dbReference>
<keyword evidence="4" id="KW-0804">Transcription</keyword>
<comment type="caution">
    <text evidence="6">The sequence shown here is derived from an EMBL/GenBank/DDBJ whole genome shotgun (WGS) entry which is preliminary data.</text>
</comment>
<dbReference type="PROSITE" id="PS50931">
    <property type="entry name" value="HTH_LYSR"/>
    <property type="match status" value="1"/>
</dbReference>
<feature type="domain" description="HTH lysR-type" evidence="5">
    <location>
        <begin position="6"/>
        <end position="63"/>
    </location>
</feature>
<reference evidence="6 7" key="1">
    <citation type="journal article" date="2019" name="bioRxiv">
        <title>Bacteria contribute to plant secondary compound degradation in a generalist herbivore system.</title>
        <authorList>
            <person name="Francoeur C.B."/>
            <person name="Khadempour L."/>
            <person name="Moreira-Soto R.D."/>
            <person name="Gotting K."/>
            <person name="Book A.J."/>
            <person name="Pinto-Tomas A.A."/>
            <person name="Keefover-Ring K."/>
            <person name="Currie C.R."/>
        </authorList>
    </citation>
    <scope>NUCLEOTIDE SEQUENCE [LARGE SCALE GENOMIC DNA]</scope>
    <source>
        <strain evidence="6 7">Acro-805</strain>
    </source>
</reference>
<evidence type="ECO:0000256" key="3">
    <source>
        <dbReference type="ARBA" id="ARBA00023125"/>
    </source>
</evidence>
<organism evidence="6 7">
    <name type="scientific">Candidatus Pantoea formicae</name>
    <dbReference type="NCBI Taxonomy" id="2608355"/>
    <lineage>
        <taxon>Bacteria</taxon>
        <taxon>Pseudomonadati</taxon>
        <taxon>Pseudomonadota</taxon>
        <taxon>Gammaproteobacteria</taxon>
        <taxon>Enterobacterales</taxon>
        <taxon>Erwiniaceae</taxon>
        <taxon>Pantoea</taxon>
    </lineage>
</organism>
<proteinExistence type="inferred from homology"/>
<dbReference type="PRINTS" id="PR00039">
    <property type="entry name" value="HTHLYSR"/>
</dbReference>
<dbReference type="Gene3D" id="3.40.190.10">
    <property type="entry name" value="Periplasmic binding protein-like II"/>
    <property type="match status" value="2"/>
</dbReference>
<evidence type="ECO:0000313" key="7">
    <source>
        <dbReference type="Proteomes" id="UP000780690"/>
    </source>
</evidence>
<dbReference type="InterPro" id="IPR058163">
    <property type="entry name" value="LysR-type_TF_proteobact-type"/>
</dbReference>
<dbReference type="Gene3D" id="1.10.10.10">
    <property type="entry name" value="Winged helix-like DNA-binding domain superfamily/Winged helix DNA-binding domain"/>
    <property type="match status" value="1"/>
</dbReference>
<dbReference type="SUPFAM" id="SSF46785">
    <property type="entry name" value="Winged helix' DNA-binding domain"/>
    <property type="match status" value="1"/>
</dbReference>
<name>A0ABX0QPP0_9GAMM</name>
<dbReference type="Pfam" id="PF00126">
    <property type="entry name" value="HTH_1"/>
    <property type="match status" value="1"/>
</dbReference>
<gene>
    <name evidence="6" type="ORF">F3J38_02950</name>
</gene>
<evidence type="ECO:0000259" key="5">
    <source>
        <dbReference type="PROSITE" id="PS50931"/>
    </source>
</evidence>
<sequence length="307" mass="34086">MRRVLPGISALIAFEASARHNSFSRAASELHISEGAVSRQISRLESQLGTTLFLRRGNRVELSRQGVNYASQVRDILGRLEQESLRLIAQPEDGGTLELAVMPTFASRWLIPRLGRFQRRHPNIILNLSERTQPFPMAGSGFDVVVHFDHPAWAGHQTQSLFEEMLVPVCRPGLIEEYASGVSPLVLLHKRNTPNEWRNFVSSSELNILNAVAGPRFDLFSMLIEAAVAGMGVALVPSAYVKSELASGSLCIPWTHAVRGNRVNVVTLADEVADPAREVFVQWLLEEVQLYCDAEHLPSNRDVSMQS</sequence>
<evidence type="ECO:0000313" key="6">
    <source>
        <dbReference type="EMBL" id="NIE99037.1"/>
    </source>
</evidence>
<evidence type="ECO:0000256" key="2">
    <source>
        <dbReference type="ARBA" id="ARBA00023015"/>
    </source>
</evidence>
<accession>A0ABX0QPP0</accession>
<dbReference type="SUPFAM" id="SSF53850">
    <property type="entry name" value="Periplasmic binding protein-like II"/>
    <property type="match status" value="1"/>
</dbReference>
<dbReference type="PANTHER" id="PTHR30537">
    <property type="entry name" value="HTH-TYPE TRANSCRIPTIONAL REGULATOR"/>
    <property type="match status" value="1"/>
</dbReference>
<dbReference type="InterPro" id="IPR000847">
    <property type="entry name" value="LysR_HTH_N"/>
</dbReference>
<keyword evidence="3" id="KW-0238">DNA-binding</keyword>
<protein>
    <submittedName>
        <fullName evidence="6">LysR family transcriptional regulator</fullName>
    </submittedName>
</protein>
<dbReference type="Pfam" id="PF03466">
    <property type="entry name" value="LysR_substrate"/>
    <property type="match status" value="1"/>
</dbReference>
<evidence type="ECO:0000256" key="1">
    <source>
        <dbReference type="ARBA" id="ARBA00009437"/>
    </source>
</evidence>
<comment type="similarity">
    <text evidence="1">Belongs to the LysR transcriptional regulatory family.</text>
</comment>
<keyword evidence="2" id="KW-0805">Transcription regulation</keyword>
<dbReference type="Proteomes" id="UP000780690">
    <property type="component" value="Unassembled WGS sequence"/>
</dbReference>
<keyword evidence="7" id="KW-1185">Reference proteome</keyword>
<dbReference type="InterPro" id="IPR036388">
    <property type="entry name" value="WH-like_DNA-bd_sf"/>
</dbReference>
<dbReference type="InterPro" id="IPR036390">
    <property type="entry name" value="WH_DNA-bd_sf"/>
</dbReference>
<evidence type="ECO:0000256" key="4">
    <source>
        <dbReference type="ARBA" id="ARBA00023163"/>
    </source>
</evidence>
<dbReference type="EMBL" id="VWXD01000001">
    <property type="protein sequence ID" value="NIE99037.1"/>
    <property type="molecule type" value="Genomic_DNA"/>
</dbReference>
<dbReference type="InterPro" id="IPR005119">
    <property type="entry name" value="LysR_subst-bd"/>
</dbReference>